<proteinExistence type="inferred from homology"/>
<dbReference type="PANTHER" id="PTHR30427:SF1">
    <property type="entry name" value="TRANSCRIPTIONAL ACTIVATOR PROTEIN LYSR"/>
    <property type="match status" value="1"/>
</dbReference>
<keyword evidence="8" id="KW-1185">Reference proteome</keyword>
<dbReference type="Proteomes" id="UP001595377">
    <property type="component" value="Unassembled WGS sequence"/>
</dbReference>
<keyword evidence="4" id="KW-0010">Activator</keyword>
<dbReference type="Pfam" id="PF00126">
    <property type="entry name" value="HTH_1"/>
    <property type="match status" value="1"/>
</dbReference>
<dbReference type="InterPro" id="IPR000847">
    <property type="entry name" value="LysR_HTH_N"/>
</dbReference>
<dbReference type="Gene3D" id="1.10.10.10">
    <property type="entry name" value="Winged helix-like DNA-binding domain superfamily/Winged helix DNA-binding domain"/>
    <property type="match status" value="1"/>
</dbReference>
<feature type="domain" description="HTH lysR-type" evidence="6">
    <location>
        <begin position="1"/>
        <end position="58"/>
    </location>
</feature>
<name>A0ABV7DFF0_9HYPH</name>
<comment type="similarity">
    <text evidence="1">Belongs to the LysR transcriptional regulatory family.</text>
</comment>
<evidence type="ECO:0000256" key="2">
    <source>
        <dbReference type="ARBA" id="ARBA00023015"/>
    </source>
</evidence>
<dbReference type="InterPro" id="IPR037424">
    <property type="entry name" value="NocR_PBP2"/>
</dbReference>
<dbReference type="SUPFAM" id="SSF53850">
    <property type="entry name" value="Periplasmic binding protein-like II"/>
    <property type="match status" value="1"/>
</dbReference>
<dbReference type="Pfam" id="PF03466">
    <property type="entry name" value="LysR_substrate"/>
    <property type="match status" value="1"/>
</dbReference>
<accession>A0ABV7DFF0</accession>
<dbReference type="PROSITE" id="PS50931">
    <property type="entry name" value="HTH_LYSR"/>
    <property type="match status" value="1"/>
</dbReference>
<dbReference type="EMBL" id="JBHRSP010000015">
    <property type="protein sequence ID" value="MFC3073333.1"/>
    <property type="molecule type" value="Genomic_DNA"/>
</dbReference>
<evidence type="ECO:0000256" key="1">
    <source>
        <dbReference type="ARBA" id="ARBA00009437"/>
    </source>
</evidence>
<dbReference type="PANTHER" id="PTHR30427">
    <property type="entry name" value="TRANSCRIPTIONAL ACTIVATOR PROTEIN LYSR"/>
    <property type="match status" value="1"/>
</dbReference>
<evidence type="ECO:0000313" key="7">
    <source>
        <dbReference type="EMBL" id="MFC3073333.1"/>
    </source>
</evidence>
<dbReference type="CDD" id="cd08415">
    <property type="entry name" value="PBP2_LysR_opines_like"/>
    <property type="match status" value="1"/>
</dbReference>
<keyword evidence="3" id="KW-0238">DNA-binding</keyword>
<keyword evidence="5" id="KW-0804">Transcription</keyword>
<dbReference type="InterPro" id="IPR005119">
    <property type="entry name" value="LysR_subst-bd"/>
</dbReference>
<dbReference type="InterPro" id="IPR036390">
    <property type="entry name" value="WH_DNA-bd_sf"/>
</dbReference>
<evidence type="ECO:0000313" key="8">
    <source>
        <dbReference type="Proteomes" id="UP001595377"/>
    </source>
</evidence>
<evidence type="ECO:0000256" key="4">
    <source>
        <dbReference type="ARBA" id="ARBA00023159"/>
    </source>
</evidence>
<dbReference type="InterPro" id="IPR036388">
    <property type="entry name" value="WH-like_DNA-bd_sf"/>
</dbReference>
<dbReference type="RefSeq" id="WP_257311480.1">
    <property type="nucleotide sequence ID" value="NZ_JANFDG010000001.1"/>
</dbReference>
<evidence type="ECO:0000256" key="5">
    <source>
        <dbReference type="ARBA" id="ARBA00023163"/>
    </source>
</evidence>
<comment type="caution">
    <text evidence="7">The sequence shown here is derived from an EMBL/GenBank/DDBJ whole genome shotgun (WGS) entry which is preliminary data.</text>
</comment>
<protein>
    <submittedName>
        <fullName evidence="7">LysR substrate-binding domain-containing protein</fullName>
    </submittedName>
</protein>
<sequence>MNYRQLQAFRAVMDAGTVVGAANLLNISQPSVSAHIANLEHALKIQLFIRQGGRIVPTAEAHLLHEEAGHVVKGMARLRRLAADIQQLEAGRLVIGAYPALSSIVLPRFIGDFARRHPKLRLTFLPEASLRIAELVASRQLDIGLMTMPAIDPATTCDLIFETASVCVLPLDHPLAAREVINASDIGEETFIALGREDGSRQAVERSFDDAGVRIEPRFETHFGDTACALVAEGLGISVVDPFASERWEGRIAVRPFKPYVPCHVYLTRSRNHIPSLLQERFERELREYLEQAFPN</sequence>
<dbReference type="PRINTS" id="PR00039">
    <property type="entry name" value="HTHLYSR"/>
</dbReference>
<dbReference type="SUPFAM" id="SSF46785">
    <property type="entry name" value="Winged helix' DNA-binding domain"/>
    <property type="match status" value="1"/>
</dbReference>
<organism evidence="7 8">
    <name type="scientific">Shinella pollutisoli</name>
    <dbReference type="NCBI Taxonomy" id="2250594"/>
    <lineage>
        <taxon>Bacteria</taxon>
        <taxon>Pseudomonadati</taxon>
        <taxon>Pseudomonadota</taxon>
        <taxon>Alphaproteobacteria</taxon>
        <taxon>Hyphomicrobiales</taxon>
        <taxon>Rhizobiaceae</taxon>
        <taxon>Shinella</taxon>
    </lineage>
</organism>
<gene>
    <name evidence="7" type="ORF">ACFOHH_09485</name>
</gene>
<evidence type="ECO:0000256" key="3">
    <source>
        <dbReference type="ARBA" id="ARBA00023125"/>
    </source>
</evidence>
<reference evidence="8" key="1">
    <citation type="journal article" date="2019" name="Int. J. Syst. Evol. Microbiol.">
        <title>The Global Catalogue of Microorganisms (GCM) 10K type strain sequencing project: providing services to taxonomists for standard genome sequencing and annotation.</title>
        <authorList>
            <consortium name="The Broad Institute Genomics Platform"/>
            <consortium name="The Broad Institute Genome Sequencing Center for Infectious Disease"/>
            <person name="Wu L."/>
            <person name="Ma J."/>
        </authorList>
    </citation>
    <scope>NUCLEOTIDE SEQUENCE [LARGE SCALE GENOMIC DNA]</scope>
    <source>
        <strain evidence="8">KCTC 52677</strain>
    </source>
</reference>
<dbReference type="Gene3D" id="3.40.190.290">
    <property type="match status" value="1"/>
</dbReference>
<keyword evidence="2" id="KW-0805">Transcription regulation</keyword>
<evidence type="ECO:0000259" key="6">
    <source>
        <dbReference type="PROSITE" id="PS50931"/>
    </source>
</evidence>